<dbReference type="Pfam" id="PF00535">
    <property type="entry name" value="Glycos_transf_2"/>
    <property type="match status" value="1"/>
</dbReference>
<dbReference type="InterPro" id="IPR029044">
    <property type="entry name" value="Nucleotide-diphossugar_trans"/>
</dbReference>
<dbReference type="SUPFAM" id="SSF53448">
    <property type="entry name" value="Nucleotide-diphospho-sugar transferases"/>
    <property type="match status" value="1"/>
</dbReference>
<protein>
    <submittedName>
        <fullName evidence="2">Glycosyl transferase</fullName>
    </submittedName>
</protein>
<dbReference type="AlphaFoldDB" id="A0A139SPB3"/>
<dbReference type="RefSeq" id="WP_068391810.1">
    <property type="nucleotide sequence ID" value="NZ_LSZO01000184.1"/>
</dbReference>
<dbReference type="CDD" id="cd04179">
    <property type="entry name" value="DPM_DPG-synthase_like"/>
    <property type="match status" value="1"/>
</dbReference>
<dbReference type="GO" id="GO:0016740">
    <property type="term" value="F:transferase activity"/>
    <property type="evidence" value="ECO:0007669"/>
    <property type="project" value="UniProtKB-KW"/>
</dbReference>
<comment type="caution">
    <text evidence="2">The sequence shown here is derived from an EMBL/GenBank/DDBJ whole genome shotgun (WGS) entry which is preliminary data.</text>
</comment>
<organism evidence="2 3">
    <name type="scientific">Ventosimonas gracilis</name>
    <dbReference type="NCBI Taxonomy" id="1680762"/>
    <lineage>
        <taxon>Bacteria</taxon>
        <taxon>Pseudomonadati</taxon>
        <taxon>Pseudomonadota</taxon>
        <taxon>Gammaproteobacteria</taxon>
        <taxon>Pseudomonadales</taxon>
        <taxon>Ventosimonadaceae</taxon>
        <taxon>Ventosimonas</taxon>
    </lineage>
</organism>
<feature type="domain" description="Glycosyltransferase 2-like" evidence="1">
    <location>
        <begin position="9"/>
        <end position="134"/>
    </location>
</feature>
<evidence type="ECO:0000313" key="3">
    <source>
        <dbReference type="Proteomes" id="UP000072660"/>
    </source>
</evidence>
<dbReference type="GO" id="GO:0006487">
    <property type="term" value="P:protein N-linked glycosylation"/>
    <property type="evidence" value="ECO:0007669"/>
    <property type="project" value="TreeGrafter"/>
</dbReference>
<dbReference type="Proteomes" id="UP000072660">
    <property type="component" value="Unassembled WGS sequence"/>
</dbReference>
<keyword evidence="2" id="KW-0808">Transferase</keyword>
<gene>
    <name evidence="2" type="ORF">AXE65_05230</name>
</gene>
<dbReference type="PANTHER" id="PTHR10859:SF91">
    <property type="entry name" value="DOLICHYL-PHOSPHATE BETA-GLUCOSYLTRANSFERASE"/>
    <property type="match status" value="1"/>
</dbReference>
<dbReference type="OrthoDB" id="9804335at2"/>
<dbReference type="Gene3D" id="3.90.550.10">
    <property type="entry name" value="Spore Coat Polysaccharide Biosynthesis Protein SpsA, Chain A"/>
    <property type="match status" value="1"/>
</dbReference>
<dbReference type="PANTHER" id="PTHR10859">
    <property type="entry name" value="GLYCOSYL TRANSFERASE"/>
    <property type="match status" value="1"/>
</dbReference>
<evidence type="ECO:0000259" key="1">
    <source>
        <dbReference type="Pfam" id="PF00535"/>
    </source>
</evidence>
<evidence type="ECO:0000313" key="2">
    <source>
        <dbReference type="EMBL" id="KXU36291.1"/>
    </source>
</evidence>
<sequence>MSDYRPIALIPVYNHGQTLPAVLGAVRRLGLDCLLVDDGSSLPTAWLIEQLSRQPGVSRLRLSRNRGKGAAVRLGLLSAFAKGYSHALQIDADGQHDLSVIPKFLAASKEQPAALIGGLPVYGQDAPKSRLYGRWIMRLWVWINSLSLQIPDAMCGFRVYPLASSKAVLEQASLSERMAFDPEILIRLSWRGVPMRWLKVKVNYPQDGVSHFRLWRDNALISLMHTRLFFGMLVRAPRLLRKRWNNA</sequence>
<keyword evidence="3" id="KW-1185">Reference proteome</keyword>
<proteinExistence type="predicted"/>
<dbReference type="EMBL" id="LSZO01000184">
    <property type="protein sequence ID" value="KXU36291.1"/>
    <property type="molecule type" value="Genomic_DNA"/>
</dbReference>
<dbReference type="InterPro" id="IPR001173">
    <property type="entry name" value="Glyco_trans_2-like"/>
</dbReference>
<reference evidence="2 3" key="1">
    <citation type="submission" date="2016-02" db="EMBL/GenBank/DDBJ databases">
        <authorList>
            <person name="Wen L."/>
            <person name="He K."/>
            <person name="Yang H."/>
        </authorList>
    </citation>
    <scope>NUCLEOTIDE SEQUENCE [LARGE SCALE GENOMIC DNA]</scope>
    <source>
        <strain evidence="2 3">CV58</strain>
    </source>
</reference>
<accession>A0A139SPB3</accession>
<name>A0A139SPB3_9GAMM</name>